<organism evidence="4 5">
    <name type="scientific">Flavobacterium amnicola</name>
    <dbReference type="NCBI Taxonomy" id="2506422"/>
    <lineage>
        <taxon>Bacteria</taxon>
        <taxon>Pseudomonadati</taxon>
        <taxon>Bacteroidota</taxon>
        <taxon>Flavobacteriia</taxon>
        <taxon>Flavobacteriales</taxon>
        <taxon>Flavobacteriaceae</taxon>
        <taxon>Flavobacterium</taxon>
    </lineage>
</organism>
<dbReference type="Pfam" id="PF18962">
    <property type="entry name" value="Por_Secre_tail"/>
    <property type="match status" value="1"/>
</dbReference>
<reference evidence="5" key="1">
    <citation type="submission" date="2019-01" db="EMBL/GenBank/DDBJ databases">
        <title>Cytophagaceae bacterium strain CAR-16.</title>
        <authorList>
            <person name="Chen W.-M."/>
        </authorList>
    </citation>
    <scope>NUCLEOTIDE SEQUENCE [LARGE SCALE GENOMIC DNA]</scope>
    <source>
        <strain evidence="5">LLJ-11</strain>
    </source>
</reference>
<accession>A0A4Q1K494</accession>
<dbReference type="AlphaFoldDB" id="A0A4Q1K494"/>
<protein>
    <submittedName>
        <fullName evidence="4">T9SS type A sorting domain-containing protein</fullName>
    </submittedName>
</protein>
<dbReference type="OrthoDB" id="9765926at2"/>
<dbReference type="InterPro" id="IPR026444">
    <property type="entry name" value="Secre_tail"/>
</dbReference>
<dbReference type="Proteomes" id="UP000290283">
    <property type="component" value="Unassembled WGS sequence"/>
</dbReference>
<evidence type="ECO:0000256" key="1">
    <source>
        <dbReference type="ARBA" id="ARBA00022729"/>
    </source>
</evidence>
<gene>
    <name evidence="4" type="ORF">EQG63_07290</name>
</gene>
<name>A0A4Q1K494_9FLAO</name>
<proteinExistence type="predicted"/>
<feature type="chain" id="PRO_5020179254" evidence="2">
    <location>
        <begin position="19"/>
        <end position="573"/>
    </location>
</feature>
<keyword evidence="1 2" id="KW-0732">Signal</keyword>
<dbReference type="NCBIfam" id="TIGR04183">
    <property type="entry name" value="Por_Secre_tail"/>
    <property type="match status" value="1"/>
</dbReference>
<feature type="signal peptide" evidence="2">
    <location>
        <begin position="1"/>
        <end position="18"/>
    </location>
</feature>
<evidence type="ECO:0000259" key="3">
    <source>
        <dbReference type="Pfam" id="PF18962"/>
    </source>
</evidence>
<dbReference type="EMBL" id="SBKO01000002">
    <property type="protein sequence ID" value="RXR19241.1"/>
    <property type="molecule type" value="Genomic_DNA"/>
</dbReference>
<evidence type="ECO:0000313" key="5">
    <source>
        <dbReference type="Proteomes" id="UP000290283"/>
    </source>
</evidence>
<sequence>MKKKYLLPILFFVNIIFSQNNLSVSIIPPVPICSAGECADLVANYVNIKSTNDYLVQSIPHGTNFPYTGGVLLDNSSDDVWSTVFDLPFNFCFYGNTYNQVLIGSNGLVHFPDGTQTQNGFCQWSFNSTIPNAAFPVKNAIYGVYQDTDIRTPPITSPSNQNVNYYIVGVSPDRRVVINFNELPQYSCAASVGLQTSQIILYETTNVIEINIKNRTSCTTWNGGRGLVGLQNQTGTIAHTPANRNTGVWSANNESWRFTPNGNSVANFEWSKNGVFYSSANPINVCPDNGDVFEAKVTYTNCDGTEVVLSDTQVLNVEPQITGIPQNISACVLEVESTATFDLRSNENDYGINTEDYDFYYFASLSDANNNVHINNPTSFVSSGQTIYVGIESFYTGCYVLKNYDLIIEHGPSSPTGSTTQFFTPGQTLENLVVNGQNIVWFDAATNGNVLPISTPLVNNTTYYAASSTSSGCLSGRLAPGRLGVLVQETLHVDGFNKDSFKTFPNPVKNIFKVSYIKNISNVSVTNLVGQEVLSKKVNALQTDVDMSALSSGTYLVKVTSEGLTKTIKVIKE</sequence>
<dbReference type="RefSeq" id="WP_129435699.1">
    <property type="nucleotide sequence ID" value="NZ_SBKO01000002.1"/>
</dbReference>
<keyword evidence="5" id="KW-1185">Reference proteome</keyword>
<comment type="caution">
    <text evidence="4">The sequence shown here is derived from an EMBL/GenBank/DDBJ whole genome shotgun (WGS) entry which is preliminary data.</text>
</comment>
<feature type="domain" description="Secretion system C-terminal sorting" evidence="3">
    <location>
        <begin position="504"/>
        <end position="571"/>
    </location>
</feature>
<evidence type="ECO:0000256" key="2">
    <source>
        <dbReference type="SAM" id="SignalP"/>
    </source>
</evidence>
<evidence type="ECO:0000313" key="4">
    <source>
        <dbReference type="EMBL" id="RXR19241.1"/>
    </source>
</evidence>